<evidence type="ECO:0000313" key="1">
    <source>
        <dbReference type="EMBL" id="MBD2705799.1"/>
    </source>
</evidence>
<dbReference type="Proteomes" id="UP000598820">
    <property type="component" value="Unassembled WGS sequence"/>
</dbReference>
<evidence type="ECO:0000313" key="2">
    <source>
        <dbReference type="Proteomes" id="UP000598820"/>
    </source>
</evidence>
<sequence length="98" mass="11371">MNEDFHSPNQRYTITLGSYEIKMSHWVAQPYLIRLSDGATLFSLTGDPWSAFTVKWLDEVTVEMKVARYPERLSACSQLLTKLRRQQPTTPSQEHLAR</sequence>
<protein>
    <submittedName>
        <fullName evidence="1">Uncharacterized protein</fullName>
    </submittedName>
</protein>
<name>A0A927AWR8_9BACT</name>
<comment type="caution">
    <text evidence="1">The sequence shown here is derived from an EMBL/GenBank/DDBJ whole genome shotgun (WGS) entry which is preliminary data.</text>
</comment>
<dbReference type="RefSeq" id="WP_190893561.1">
    <property type="nucleotide sequence ID" value="NZ_JACWZY010000073.1"/>
</dbReference>
<accession>A0A927AWR8</accession>
<proteinExistence type="predicted"/>
<dbReference type="EMBL" id="JACWZY010000073">
    <property type="protein sequence ID" value="MBD2705799.1"/>
    <property type="molecule type" value="Genomic_DNA"/>
</dbReference>
<gene>
    <name evidence="1" type="ORF">IC229_34690</name>
</gene>
<dbReference type="AlphaFoldDB" id="A0A927AWR8"/>
<keyword evidence="2" id="KW-1185">Reference proteome</keyword>
<reference evidence="1" key="1">
    <citation type="submission" date="2020-09" db="EMBL/GenBank/DDBJ databases">
        <authorList>
            <person name="Kim M.K."/>
        </authorList>
    </citation>
    <scope>NUCLEOTIDE SEQUENCE</scope>
    <source>
        <strain evidence="1">BT702</strain>
    </source>
</reference>
<organism evidence="1 2">
    <name type="scientific">Spirosoma profusum</name>
    <dbReference type="NCBI Taxonomy" id="2771354"/>
    <lineage>
        <taxon>Bacteria</taxon>
        <taxon>Pseudomonadati</taxon>
        <taxon>Bacteroidota</taxon>
        <taxon>Cytophagia</taxon>
        <taxon>Cytophagales</taxon>
        <taxon>Cytophagaceae</taxon>
        <taxon>Spirosoma</taxon>
    </lineage>
</organism>